<accession>Q025D4</accession>
<dbReference type="SUPFAM" id="SSF50891">
    <property type="entry name" value="Cyclophilin-like"/>
    <property type="match status" value="1"/>
</dbReference>
<dbReference type="KEGG" id="sus:Acid_2396"/>
<dbReference type="EMBL" id="CP000473">
    <property type="protein sequence ID" value="ABJ83385.1"/>
    <property type="molecule type" value="Genomic_DNA"/>
</dbReference>
<dbReference type="InterPro" id="IPR002130">
    <property type="entry name" value="Cyclophilin-type_PPIase_dom"/>
</dbReference>
<keyword evidence="3 6" id="KW-0413">Isomerase</keyword>
<feature type="signal peptide" evidence="4">
    <location>
        <begin position="1"/>
        <end position="32"/>
    </location>
</feature>
<dbReference type="Gene3D" id="2.40.100.10">
    <property type="entry name" value="Cyclophilin-like"/>
    <property type="match status" value="1"/>
</dbReference>
<evidence type="ECO:0000259" key="5">
    <source>
        <dbReference type="PROSITE" id="PS50072"/>
    </source>
</evidence>
<dbReference type="EC" id="5.2.1.8" evidence="1"/>
<dbReference type="HOGENOM" id="CLU_082529_0_0_0"/>
<name>Q025D4_SOLUE</name>
<evidence type="ECO:0000256" key="2">
    <source>
        <dbReference type="ARBA" id="ARBA00023110"/>
    </source>
</evidence>
<dbReference type="GO" id="GO:0003755">
    <property type="term" value="F:peptidyl-prolyl cis-trans isomerase activity"/>
    <property type="evidence" value="ECO:0007669"/>
    <property type="project" value="UniProtKB-KW"/>
</dbReference>
<dbReference type="AlphaFoldDB" id="Q025D4"/>
<feature type="domain" description="PPIase cyclophilin-type" evidence="5">
    <location>
        <begin position="59"/>
        <end position="177"/>
    </location>
</feature>
<dbReference type="Pfam" id="PF00160">
    <property type="entry name" value="Pro_isomerase"/>
    <property type="match status" value="1"/>
</dbReference>
<proteinExistence type="predicted"/>
<dbReference type="InParanoid" id="Q025D4"/>
<dbReference type="InterPro" id="IPR029000">
    <property type="entry name" value="Cyclophilin-like_dom_sf"/>
</dbReference>
<evidence type="ECO:0000313" key="6">
    <source>
        <dbReference type="EMBL" id="ABJ83385.1"/>
    </source>
</evidence>
<dbReference type="STRING" id="234267.Acid_2396"/>
<dbReference type="PANTHER" id="PTHR43246">
    <property type="entry name" value="PEPTIDYL-PROLYL CIS-TRANS ISOMERASE CYP38, CHLOROPLASTIC"/>
    <property type="match status" value="1"/>
</dbReference>
<evidence type="ECO:0000256" key="3">
    <source>
        <dbReference type="ARBA" id="ARBA00023235"/>
    </source>
</evidence>
<organism evidence="6">
    <name type="scientific">Solibacter usitatus (strain Ellin6076)</name>
    <dbReference type="NCBI Taxonomy" id="234267"/>
    <lineage>
        <taxon>Bacteria</taxon>
        <taxon>Pseudomonadati</taxon>
        <taxon>Acidobacteriota</taxon>
        <taxon>Terriglobia</taxon>
        <taxon>Bryobacterales</taxon>
        <taxon>Solibacteraceae</taxon>
        <taxon>Candidatus Solibacter</taxon>
    </lineage>
</organism>
<dbReference type="InterPro" id="IPR044665">
    <property type="entry name" value="E_coli_cyclophilin_A-like"/>
</dbReference>
<evidence type="ECO:0000256" key="4">
    <source>
        <dbReference type="SAM" id="SignalP"/>
    </source>
</evidence>
<dbReference type="eggNOG" id="COG0652">
    <property type="taxonomic scope" value="Bacteria"/>
</dbReference>
<protein>
    <recommendedName>
        <fullName evidence="1">peptidylprolyl isomerase</fullName>
        <ecNumber evidence="1">5.2.1.8</ecNumber>
    </recommendedName>
</protein>
<gene>
    <name evidence="6" type="ordered locus">Acid_2396</name>
</gene>
<feature type="chain" id="PRO_5004163847" description="peptidylprolyl isomerase" evidence="4">
    <location>
        <begin position="33"/>
        <end position="220"/>
    </location>
</feature>
<evidence type="ECO:0000256" key="1">
    <source>
        <dbReference type="ARBA" id="ARBA00013194"/>
    </source>
</evidence>
<keyword evidence="4" id="KW-0732">Signal</keyword>
<sequence precursor="true">MPYWVTMRRICWLALSAAACLALTGCSSPDEAKKSEPPKAALPEKPPDVFQAAFDTSKGPVVVEIHRGWAPVGVDHFYSLAKTGYFDGNRFFRVTRAYAQFGINGNPQTTSLWSTAYLPDDPVKQSNVKGTLTYAHLGANNRTTQLFFNRKDNKDLDKSGFAPIGKVTSGMEVLESLYDSYGDMPPRGQGPDPSKIELQGNSYLESHFPRLDSIKKLTIQ</sequence>
<reference evidence="6" key="1">
    <citation type="submission" date="2006-10" db="EMBL/GenBank/DDBJ databases">
        <title>Complete sequence of Solibacter usitatus Ellin6076.</title>
        <authorList>
            <consortium name="US DOE Joint Genome Institute"/>
            <person name="Copeland A."/>
            <person name="Lucas S."/>
            <person name="Lapidus A."/>
            <person name="Barry K."/>
            <person name="Detter J.C."/>
            <person name="Glavina del Rio T."/>
            <person name="Hammon N."/>
            <person name="Israni S."/>
            <person name="Dalin E."/>
            <person name="Tice H."/>
            <person name="Pitluck S."/>
            <person name="Thompson L.S."/>
            <person name="Brettin T."/>
            <person name="Bruce D."/>
            <person name="Han C."/>
            <person name="Tapia R."/>
            <person name="Gilna P."/>
            <person name="Schmutz J."/>
            <person name="Larimer F."/>
            <person name="Land M."/>
            <person name="Hauser L."/>
            <person name="Kyrpides N."/>
            <person name="Mikhailova N."/>
            <person name="Janssen P.H."/>
            <person name="Kuske C.R."/>
            <person name="Richardson P."/>
        </authorList>
    </citation>
    <scope>NUCLEOTIDE SEQUENCE</scope>
    <source>
        <strain evidence="6">Ellin6076</strain>
    </source>
</reference>
<dbReference type="PROSITE" id="PS50072">
    <property type="entry name" value="CSA_PPIASE_2"/>
    <property type="match status" value="1"/>
</dbReference>
<keyword evidence="2" id="KW-0697">Rotamase</keyword>